<evidence type="ECO:0000313" key="2">
    <source>
        <dbReference type="Proteomes" id="UP000189970"/>
    </source>
</evidence>
<evidence type="ECO:0008006" key="3">
    <source>
        <dbReference type="Google" id="ProtNLM"/>
    </source>
</evidence>
<sequence>MLEQSRVAGTVILNQQDGHKKFLVQKKDDTVSFIQTTINNNYTSLACILEKLTQSAGLDSDVMDLVELTNINVENEKLPLFVFSLDEECIDYSSLNPEILWEEPATLRMVLQDFNVSGVPFLN</sequence>
<dbReference type="AlphaFoldDB" id="A0A1V4DIU8"/>
<proteinExistence type="predicted"/>
<gene>
    <name evidence="1" type="ORF">BW731_10040</name>
</gene>
<keyword evidence="2" id="KW-1185">Reference proteome</keyword>
<name>A0A1V4DIU8_9ENTE</name>
<dbReference type="EMBL" id="MVAB01000001">
    <property type="protein sequence ID" value="OPF88494.1"/>
    <property type="molecule type" value="Genomic_DNA"/>
</dbReference>
<reference evidence="1 2" key="1">
    <citation type="submission" date="2017-02" db="EMBL/GenBank/DDBJ databases">
        <title>Vagococcus cremeus sp. nov., isolated from the small intestine of a marten, Martes flavigula.</title>
        <authorList>
            <person name="Tak E.J."/>
            <person name="Bae J.-W."/>
        </authorList>
    </citation>
    <scope>NUCLEOTIDE SEQUENCE [LARGE SCALE GENOMIC DNA]</scope>
    <source>
        <strain evidence="1 2">D7T301</strain>
    </source>
</reference>
<protein>
    <recommendedName>
        <fullName evidence="3">Nudix hydrolase domain-containing protein</fullName>
    </recommendedName>
</protein>
<comment type="caution">
    <text evidence="1">The sequence shown here is derived from an EMBL/GenBank/DDBJ whole genome shotgun (WGS) entry which is preliminary data.</text>
</comment>
<accession>A0A1V4DIU8</accession>
<dbReference type="Proteomes" id="UP000189970">
    <property type="component" value="Unassembled WGS sequence"/>
</dbReference>
<evidence type="ECO:0000313" key="1">
    <source>
        <dbReference type="EMBL" id="OPF88494.1"/>
    </source>
</evidence>
<organism evidence="1 2">
    <name type="scientific">Vagococcus martis</name>
    <dbReference type="NCBI Taxonomy" id="1768210"/>
    <lineage>
        <taxon>Bacteria</taxon>
        <taxon>Bacillati</taxon>
        <taxon>Bacillota</taxon>
        <taxon>Bacilli</taxon>
        <taxon>Lactobacillales</taxon>
        <taxon>Enterococcaceae</taxon>
        <taxon>Vagococcus</taxon>
    </lineage>
</organism>